<feature type="signal peptide" evidence="1">
    <location>
        <begin position="1"/>
        <end position="19"/>
    </location>
</feature>
<comment type="caution">
    <text evidence="4">The sequence shown here is derived from an EMBL/GenBank/DDBJ whole genome shotgun (WGS) entry which is preliminary data.</text>
</comment>
<reference evidence="4 5" key="1">
    <citation type="submission" date="2024-02" db="EMBL/GenBank/DDBJ databases">
        <title>De novo assembly and annotation of 12 fungi associated with fruit tree decline syndrome in Ontario, Canada.</title>
        <authorList>
            <person name="Sulman M."/>
            <person name="Ellouze W."/>
            <person name="Ilyukhin E."/>
        </authorList>
    </citation>
    <scope>NUCLEOTIDE SEQUENCE [LARGE SCALE GENOMIC DNA]</scope>
    <source>
        <strain evidence="4 5">M42-189</strain>
    </source>
</reference>
<evidence type="ECO:0000259" key="2">
    <source>
        <dbReference type="Pfam" id="PF00144"/>
    </source>
</evidence>
<protein>
    <recommendedName>
        <fullName evidence="6">Beta-lactamase-related domain-containing protein</fullName>
    </recommendedName>
</protein>
<dbReference type="PANTHER" id="PTHR22935:SF97">
    <property type="entry name" value="BETA-LACTAMASE-RELATED DOMAIN-CONTAINING PROTEIN"/>
    <property type="match status" value="1"/>
</dbReference>
<evidence type="ECO:0000256" key="1">
    <source>
        <dbReference type="SAM" id="SignalP"/>
    </source>
</evidence>
<keyword evidence="5" id="KW-1185">Reference proteome</keyword>
<proteinExistence type="predicted"/>
<dbReference type="Gene3D" id="3.40.710.10">
    <property type="entry name" value="DD-peptidase/beta-lactamase superfamily"/>
    <property type="match status" value="1"/>
</dbReference>
<dbReference type="InterPro" id="IPR051478">
    <property type="entry name" value="Beta-lactamase-like_AB/R"/>
</dbReference>
<dbReference type="SUPFAM" id="SSF56601">
    <property type="entry name" value="beta-lactamase/transpeptidase-like"/>
    <property type="match status" value="1"/>
</dbReference>
<feature type="chain" id="PRO_5045241499" description="Beta-lactamase-related domain-containing protein" evidence="1">
    <location>
        <begin position="20"/>
        <end position="565"/>
    </location>
</feature>
<keyword evidence="1" id="KW-0732">Signal</keyword>
<dbReference type="EMBL" id="JAKJXO020000015">
    <property type="protein sequence ID" value="KAL1595836.1"/>
    <property type="molecule type" value="Genomic_DNA"/>
</dbReference>
<dbReference type="InterPro" id="IPR058664">
    <property type="entry name" value="ARB_00930-like_C"/>
</dbReference>
<feature type="domain" description="Beta-lactamase-related" evidence="2">
    <location>
        <begin position="99"/>
        <end position="398"/>
    </location>
</feature>
<evidence type="ECO:0000259" key="3">
    <source>
        <dbReference type="Pfam" id="PF26335"/>
    </source>
</evidence>
<dbReference type="PANTHER" id="PTHR22935">
    <property type="entry name" value="PENICILLIN-BINDING PROTEIN"/>
    <property type="match status" value="1"/>
</dbReference>
<evidence type="ECO:0000313" key="5">
    <source>
        <dbReference type="Proteomes" id="UP001521785"/>
    </source>
</evidence>
<dbReference type="Pfam" id="PF00144">
    <property type="entry name" value="Beta-lactamase"/>
    <property type="match status" value="1"/>
</dbReference>
<feature type="domain" description="Beta-lactamase-like ARB-00930-like C-terminal" evidence="3">
    <location>
        <begin position="420"/>
        <end position="563"/>
    </location>
</feature>
<dbReference type="InterPro" id="IPR001466">
    <property type="entry name" value="Beta-lactam-related"/>
</dbReference>
<dbReference type="InterPro" id="IPR012338">
    <property type="entry name" value="Beta-lactam/transpept-like"/>
</dbReference>
<dbReference type="Proteomes" id="UP001521785">
    <property type="component" value="Unassembled WGS sequence"/>
</dbReference>
<evidence type="ECO:0000313" key="4">
    <source>
        <dbReference type="EMBL" id="KAL1595836.1"/>
    </source>
</evidence>
<dbReference type="Pfam" id="PF26335">
    <property type="entry name" value="ARB_00930_C"/>
    <property type="match status" value="1"/>
</dbReference>
<name>A0ABR3QUJ1_9PLEO</name>
<accession>A0ABR3QUJ1</accession>
<evidence type="ECO:0008006" key="6">
    <source>
        <dbReference type="Google" id="ProtNLM"/>
    </source>
</evidence>
<sequence>MAVLRNFVLLSSSIGAAVAVDLCPIYGAVFPPTKDLSASSTWQTASTQIKAALDDAFNSGKTSHGPVSLNDTFSIQIFSAQETLFEYYNEGSDLATSGGSGSKVDGDSVLRVGSVSKLYAVYLLLVVAGDRVFSDPMTKYIPELKGIAHWDEVSVGALAGQIGGVVADLFDVGPITGGGLGAQFPGVFPELSQNETSLCLANVTHCTRSEFLTTLLKTRTTYLPNTTPGYSNSAFVLIGYIIETITGTTFNSALETRLLKPLGLSRTFATTPEDSTIGAIIKNATVSGWDIDLSEATAEGGIFASASDLSALGRSILTSKLLSPNTIRAWLKPTSFTSSPIGFVGRPWEIYRAVLNETQNRVVDIYTKGGNVGVYASSVALIPDFDIGFTILVASEKGAYPYTLSGVLTDALLPAVEEAARLEADKAYAGTYRAANINSSVTISSEKGKPGLTLGSWVSNGTDVFPIFGSPTDFRIYPSNIDDTHIQSNYNETEGERVSWKAVSGVDLGYNDYGAFSACPTWLEIDRPSWGLYGIDDWVFVLGEDGRVKQVEIAALKVVLDRVEG</sequence>
<gene>
    <name evidence="4" type="ORF">SLS60_009526</name>
</gene>
<organism evidence="4 5">
    <name type="scientific">Paraconiothyrium brasiliense</name>
    <dbReference type="NCBI Taxonomy" id="300254"/>
    <lineage>
        <taxon>Eukaryota</taxon>
        <taxon>Fungi</taxon>
        <taxon>Dikarya</taxon>
        <taxon>Ascomycota</taxon>
        <taxon>Pezizomycotina</taxon>
        <taxon>Dothideomycetes</taxon>
        <taxon>Pleosporomycetidae</taxon>
        <taxon>Pleosporales</taxon>
        <taxon>Massarineae</taxon>
        <taxon>Didymosphaeriaceae</taxon>
        <taxon>Paraconiothyrium</taxon>
    </lineage>
</organism>